<organism evidence="1 2">
    <name type="scientific">Rotaria sordida</name>
    <dbReference type="NCBI Taxonomy" id="392033"/>
    <lineage>
        <taxon>Eukaryota</taxon>
        <taxon>Metazoa</taxon>
        <taxon>Spiralia</taxon>
        <taxon>Gnathifera</taxon>
        <taxon>Rotifera</taxon>
        <taxon>Eurotatoria</taxon>
        <taxon>Bdelloidea</taxon>
        <taxon>Philodinida</taxon>
        <taxon>Philodinidae</taxon>
        <taxon>Rotaria</taxon>
    </lineage>
</organism>
<sequence length="85" mass="9167">MPIYISKTEVAITSITSVDDLFYVQYSFDVDIDSSVTGIVKNLDEVKPYFITIPVAEIISISVILLSSGESDTTTVISPTNASMG</sequence>
<dbReference type="AlphaFoldDB" id="A0A819E9U5"/>
<comment type="caution">
    <text evidence="1">The sequence shown here is derived from an EMBL/GenBank/DDBJ whole genome shotgun (WGS) entry which is preliminary data.</text>
</comment>
<proteinExistence type="predicted"/>
<name>A0A819E9U5_9BILA</name>
<evidence type="ECO:0000313" key="1">
    <source>
        <dbReference type="EMBL" id="CAF3847175.1"/>
    </source>
</evidence>
<dbReference type="Proteomes" id="UP000663874">
    <property type="component" value="Unassembled WGS sequence"/>
</dbReference>
<accession>A0A819E9U5</accession>
<reference evidence="1" key="1">
    <citation type="submission" date="2021-02" db="EMBL/GenBank/DDBJ databases">
        <authorList>
            <person name="Nowell W R."/>
        </authorList>
    </citation>
    <scope>NUCLEOTIDE SEQUENCE</scope>
</reference>
<gene>
    <name evidence="1" type="ORF">FNK824_LOCUS17713</name>
</gene>
<dbReference type="EMBL" id="CAJOBE010002850">
    <property type="protein sequence ID" value="CAF3847175.1"/>
    <property type="molecule type" value="Genomic_DNA"/>
</dbReference>
<evidence type="ECO:0000313" key="2">
    <source>
        <dbReference type="Proteomes" id="UP000663874"/>
    </source>
</evidence>
<protein>
    <submittedName>
        <fullName evidence="1">Uncharacterized protein</fullName>
    </submittedName>
</protein>